<comment type="subcellular location">
    <subcellularLocation>
        <location evidence="1">Cytoplasm</location>
    </subcellularLocation>
</comment>
<dbReference type="GO" id="GO:0000049">
    <property type="term" value="F:tRNA binding"/>
    <property type="evidence" value="ECO:0007669"/>
    <property type="project" value="TreeGrafter"/>
</dbReference>
<dbReference type="GO" id="GO:0061710">
    <property type="term" value="F:L-threonylcarbamoyladenylate synthase"/>
    <property type="evidence" value="ECO:0007669"/>
    <property type="project" value="UniProtKB-EC"/>
</dbReference>
<dbReference type="InterPro" id="IPR006070">
    <property type="entry name" value="Sua5-like_dom"/>
</dbReference>
<dbReference type="InterPro" id="IPR050156">
    <property type="entry name" value="TC-AMP_synthase_SUA5"/>
</dbReference>
<evidence type="ECO:0000256" key="6">
    <source>
        <dbReference type="ARBA" id="ARBA00022679"/>
    </source>
</evidence>
<dbReference type="Gene3D" id="3.90.870.10">
    <property type="entry name" value="DHBP synthase"/>
    <property type="match status" value="1"/>
</dbReference>
<evidence type="ECO:0000256" key="4">
    <source>
        <dbReference type="ARBA" id="ARBA00015492"/>
    </source>
</evidence>
<evidence type="ECO:0000313" key="10">
    <source>
        <dbReference type="EnsemblMetazoa" id="G545.1:cds"/>
    </source>
</evidence>
<keyword evidence="8" id="KW-1133">Transmembrane helix</keyword>
<evidence type="ECO:0000256" key="8">
    <source>
        <dbReference type="SAM" id="Phobius"/>
    </source>
</evidence>
<feature type="transmembrane region" description="Helical" evidence="8">
    <location>
        <begin position="466"/>
        <end position="485"/>
    </location>
</feature>
<evidence type="ECO:0000256" key="3">
    <source>
        <dbReference type="ARBA" id="ARBA00012584"/>
    </source>
</evidence>
<dbReference type="PANTHER" id="PTHR17490">
    <property type="entry name" value="SUA5"/>
    <property type="match status" value="1"/>
</dbReference>
<accession>A0A8W8NE70</accession>
<name>A0A8W8NE70_MAGGI</name>
<organism evidence="10 11">
    <name type="scientific">Magallana gigas</name>
    <name type="common">Pacific oyster</name>
    <name type="synonym">Crassostrea gigas</name>
    <dbReference type="NCBI Taxonomy" id="29159"/>
    <lineage>
        <taxon>Eukaryota</taxon>
        <taxon>Metazoa</taxon>
        <taxon>Spiralia</taxon>
        <taxon>Lophotrochozoa</taxon>
        <taxon>Mollusca</taxon>
        <taxon>Bivalvia</taxon>
        <taxon>Autobranchia</taxon>
        <taxon>Pteriomorphia</taxon>
        <taxon>Ostreida</taxon>
        <taxon>Ostreoidea</taxon>
        <taxon>Ostreidae</taxon>
        <taxon>Magallana</taxon>
    </lineage>
</organism>
<dbReference type="AlphaFoldDB" id="A0A8W8NE70"/>
<feature type="transmembrane region" description="Helical" evidence="8">
    <location>
        <begin position="517"/>
        <end position="537"/>
    </location>
</feature>
<feature type="transmembrane region" description="Helical" evidence="8">
    <location>
        <begin position="105"/>
        <end position="127"/>
    </location>
</feature>
<dbReference type="OMA" id="GHAMNTL"/>
<dbReference type="SUPFAM" id="SSF55821">
    <property type="entry name" value="YrdC/RibB"/>
    <property type="match status" value="1"/>
</dbReference>
<comment type="similarity">
    <text evidence="2">Belongs to the SUA5 family.</text>
</comment>
<keyword evidence="11" id="KW-1185">Reference proteome</keyword>
<dbReference type="PROSITE" id="PS51163">
    <property type="entry name" value="YRDC"/>
    <property type="match status" value="1"/>
</dbReference>
<sequence>MSSIAFSLLSLSIAYVLQTIDYIALEITGLYLLKPFVLGIVTVVLAVLSAISVVTLPSKDVALTSSVVFITCAFWSAMGMSDISKEITPMLSQNISEETFKQMEVLLPGHGVLIVLFAIFSFLLLLFNHQKDHVVFMGLSLLSSVCFITNMWTNLKGRSVTFLSLAFITSYISARTFFHSFSKNINNLEELDFQNKQVIRYALNALSLSPWILNSLAVTESSTTGFVWPLSSGLFLLLHGVSGLRWGDITVSKCSIIDGLLWTSVGGSMYVELLKQYLDIFSPAVSIPVSFIVLSVAVVFVQTEILLSFQYLLLSILILTLNFDNNAKIAVSTFAWLSFTLNVYGYVSYLCKSFSFKINFPVGQNGLEKIRSKMLANKTFMKNRVGVNNISENLFETNTVLGFSKYAESESLGYLANVVTVLAFVWVPQENSFLSLPWIITYGCCLQFAVGFICFSRGQTFESSSFLIFASFWLIWGGLRSLGLFKTDLGMSLGVGISSFLLIGLLFAGISINVNKIWTSIFLCFDLMLLATLLQVLGINDGYMIERIFGSALSISFVYAFLSSIIKMTYGKEIIPFGRPLKEINKIQKDKDQMLWAPARRASGVRKIAEKLKTGGICGIPSDTVYILVACCNQPEAVKRAYKSKKQAEDRPMSLWISNFRQIEAAKNEFSSLLWDFLHEIWPSNVSAVLKRGDWVKSLGLGESEKYLGRPDSIAMRIPDSTITCHLIDQCGPVAVTSANPTGEGDTTHHAQVLAKLGLQNCDGILCDGPSRENAISTVVDCRDIDNGNLAFFRIGLTPKSTILNIFETLLKRHGKMPKSNTNGITPVNGVFEEEINE</sequence>
<feature type="transmembrane region" description="Helical" evidence="8">
    <location>
        <begin position="35"/>
        <end position="54"/>
    </location>
</feature>
<dbReference type="GO" id="GO:0006450">
    <property type="term" value="P:regulation of translational fidelity"/>
    <property type="evidence" value="ECO:0007669"/>
    <property type="project" value="TreeGrafter"/>
</dbReference>
<keyword evidence="8" id="KW-0812">Transmembrane</keyword>
<dbReference type="EnsemblMetazoa" id="G545.1">
    <property type="protein sequence ID" value="G545.1:cds"/>
    <property type="gene ID" value="G545"/>
</dbReference>
<feature type="transmembrane region" description="Helical" evidence="8">
    <location>
        <begin position="134"/>
        <end position="153"/>
    </location>
</feature>
<dbReference type="Proteomes" id="UP000005408">
    <property type="component" value="Unassembled WGS sequence"/>
</dbReference>
<dbReference type="EC" id="2.7.7.87" evidence="3"/>
<proteinExistence type="inferred from homology"/>
<feature type="transmembrane region" description="Helical" evidence="8">
    <location>
        <begin position="543"/>
        <end position="562"/>
    </location>
</feature>
<evidence type="ECO:0000256" key="2">
    <source>
        <dbReference type="ARBA" id="ARBA00007663"/>
    </source>
</evidence>
<dbReference type="Pfam" id="PF01300">
    <property type="entry name" value="Sua5_yciO_yrdC"/>
    <property type="match status" value="1"/>
</dbReference>
<reference evidence="10" key="1">
    <citation type="submission" date="2022-08" db="UniProtKB">
        <authorList>
            <consortium name="EnsemblMetazoa"/>
        </authorList>
    </citation>
    <scope>IDENTIFICATION</scope>
    <source>
        <strain evidence="10">05x7-T-G4-1.051#20</strain>
    </source>
</reference>
<dbReference type="PANTHER" id="PTHR17490:SF17">
    <property type="entry name" value="THREONYLCARBAMOYL-AMP SYNTHASE"/>
    <property type="match status" value="1"/>
</dbReference>
<evidence type="ECO:0000313" key="11">
    <source>
        <dbReference type="Proteomes" id="UP000005408"/>
    </source>
</evidence>
<feature type="transmembrane region" description="Helical" evidence="8">
    <location>
        <begin position="412"/>
        <end position="429"/>
    </location>
</feature>
<comment type="catalytic activity">
    <reaction evidence="7">
        <text>L-threonine + hydrogencarbonate + ATP = L-threonylcarbamoyladenylate + diphosphate + H2O</text>
        <dbReference type="Rhea" id="RHEA:36407"/>
        <dbReference type="ChEBI" id="CHEBI:15377"/>
        <dbReference type="ChEBI" id="CHEBI:17544"/>
        <dbReference type="ChEBI" id="CHEBI:30616"/>
        <dbReference type="ChEBI" id="CHEBI:33019"/>
        <dbReference type="ChEBI" id="CHEBI:57926"/>
        <dbReference type="ChEBI" id="CHEBI:73682"/>
        <dbReference type="EC" id="2.7.7.87"/>
    </reaction>
</comment>
<feature type="transmembrane region" description="Helical" evidence="8">
    <location>
        <begin position="329"/>
        <end position="347"/>
    </location>
</feature>
<feature type="transmembrane region" description="Helical" evidence="8">
    <location>
        <begin position="435"/>
        <end position="454"/>
    </location>
</feature>
<evidence type="ECO:0000259" key="9">
    <source>
        <dbReference type="PROSITE" id="PS51163"/>
    </source>
</evidence>
<dbReference type="GO" id="GO:0005737">
    <property type="term" value="C:cytoplasm"/>
    <property type="evidence" value="ECO:0007669"/>
    <property type="project" value="UniProtKB-SubCell"/>
</dbReference>
<feature type="transmembrane region" description="Helical" evidence="8">
    <location>
        <begin position="305"/>
        <end position="323"/>
    </location>
</feature>
<feature type="transmembrane region" description="Helical" evidence="8">
    <location>
        <begin position="61"/>
        <end position="80"/>
    </location>
</feature>
<keyword evidence="8" id="KW-0472">Membrane</keyword>
<feature type="domain" description="YrdC-like" evidence="9">
    <location>
        <begin position="602"/>
        <end position="798"/>
    </location>
</feature>
<protein>
    <recommendedName>
        <fullName evidence="4">Threonylcarbamoyl-AMP synthase</fullName>
        <ecNumber evidence="3">2.7.7.87</ecNumber>
    </recommendedName>
</protein>
<feature type="transmembrane region" description="Helical" evidence="8">
    <location>
        <begin position="491"/>
        <end position="510"/>
    </location>
</feature>
<keyword evidence="5" id="KW-0963">Cytoplasm</keyword>
<evidence type="ECO:0000256" key="5">
    <source>
        <dbReference type="ARBA" id="ARBA00022490"/>
    </source>
</evidence>
<evidence type="ECO:0000256" key="7">
    <source>
        <dbReference type="ARBA" id="ARBA00048366"/>
    </source>
</evidence>
<dbReference type="InterPro" id="IPR017945">
    <property type="entry name" value="DHBP_synth_RibB-like_a/b_dom"/>
</dbReference>
<evidence type="ECO:0000256" key="1">
    <source>
        <dbReference type="ARBA" id="ARBA00004496"/>
    </source>
</evidence>
<keyword evidence="6" id="KW-0808">Transferase</keyword>
<dbReference type="FunFam" id="3.90.870.10:FF:000010">
    <property type="entry name" value="Si:ch211-153b23.4"/>
    <property type="match status" value="1"/>
</dbReference>
<feature type="transmembrane region" description="Helical" evidence="8">
    <location>
        <begin position="280"/>
        <end position="300"/>
    </location>
</feature>
<dbReference type="GO" id="GO:0003725">
    <property type="term" value="F:double-stranded RNA binding"/>
    <property type="evidence" value="ECO:0007669"/>
    <property type="project" value="InterPro"/>
</dbReference>
<dbReference type="OrthoDB" id="3648309at2759"/>